<comment type="cofactor">
    <cofactor evidence="1">
        <name>Fe cation</name>
        <dbReference type="ChEBI" id="CHEBI:24875"/>
    </cofactor>
</comment>
<dbReference type="InterPro" id="IPR037523">
    <property type="entry name" value="VOC_core"/>
</dbReference>
<keyword evidence="7" id="KW-0828">Tyrosine catabolism</keyword>
<evidence type="ECO:0000313" key="13">
    <source>
        <dbReference type="Proteomes" id="UP001491310"/>
    </source>
</evidence>
<gene>
    <name evidence="12" type="ORF">WJX75_002285</name>
</gene>
<dbReference type="NCBIfam" id="TIGR01263">
    <property type="entry name" value="4HPPD"/>
    <property type="match status" value="1"/>
</dbReference>
<dbReference type="PIRSF" id="PIRSF009283">
    <property type="entry name" value="HPP_dOase"/>
    <property type="match status" value="1"/>
</dbReference>
<evidence type="ECO:0000256" key="10">
    <source>
        <dbReference type="PIRNR" id="PIRNR009283"/>
    </source>
</evidence>
<feature type="domain" description="VOC" evidence="11">
    <location>
        <begin position="202"/>
        <end position="362"/>
    </location>
</feature>
<sequence length="426" mass="46886">MGLDAPSLKLVGHGQFKRVNPKSDLFKVIKFHHIDWWCSDATSTQRRFGWGLGMQLVGKSDLSTGNTTFASYVLKSNDLVFTFTAPYSLKVEKSKGSKSPIPWYKADQALDFIASHGLGVRAVGVLVEDAAEAHRKATAGGAISKVEPVTLKDEATGTEQVVSEVHLYGDVVLRFVSGSYQGPYLAGYTAVDSPPLSYGLQRLDHAVGNVHDLEKAINYIARATGFHEFAEFTAEDVGTVDSGLNSMVLASNNERVLLPVNEPTFGTRRKSQIQTFLEQNEGPGLQHLALKTDDIFHTMRELRKRSSQGGFDFMPRASDAYYKNLPAKIGDVLTAEQYREVEELGLLVDRDDQGVLLQIFTQPLSDRPTVFVEIIQRIGCMYEPKEAPSAVPPVLEQAGGCGGFGKGNFSELFKSIEDYERLLDIN</sequence>
<keyword evidence="8" id="KW-0408">Iron</keyword>
<comment type="caution">
    <text evidence="12">The sequence shown here is derived from an EMBL/GenBank/DDBJ whole genome shotgun (WGS) entry which is preliminary data.</text>
</comment>
<dbReference type="CDD" id="cd08342">
    <property type="entry name" value="HPPD_N_like"/>
    <property type="match status" value="1"/>
</dbReference>
<dbReference type="Proteomes" id="UP001491310">
    <property type="component" value="Unassembled WGS sequence"/>
</dbReference>
<evidence type="ECO:0000256" key="3">
    <source>
        <dbReference type="ARBA" id="ARBA00005877"/>
    </source>
</evidence>
<dbReference type="PROSITE" id="PS51819">
    <property type="entry name" value="VOC"/>
    <property type="match status" value="2"/>
</dbReference>
<evidence type="ECO:0000256" key="7">
    <source>
        <dbReference type="ARBA" id="ARBA00022878"/>
    </source>
</evidence>
<evidence type="ECO:0000256" key="5">
    <source>
        <dbReference type="ARBA" id="ARBA00022723"/>
    </source>
</evidence>
<feature type="domain" description="VOC" evidence="11">
    <location>
        <begin position="30"/>
        <end position="178"/>
    </location>
</feature>
<dbReference type="EMBL" id="JALJOT010000004">
    <property type="protein sequence ID" value="KAK9915659.1"/>
    <property type="molecule type" value="Genomic_DNA"/>
</dbReference>
<dbReference type="Gene3D" id="3.10.180.10">
    <property type="entry name" value="2,3-Dihydroxybiphenyl 1,2-Dioxygenase, domain 1"/>
    <property type="match status" value="2"/>
</dbReference>
<evidence type="ECO:0000256" key="6">
    <source>
        <dbReference type="ARBA" id="ARBA00022737"/>
    </source>
</evidence>
<protein>
    <recommendedName>
        <fullName evidence="4 10">4-hydroxyphenylpyruvate dioxygenase</fullName>
    </recommendedName>
</protein>
<keyword evidence="6" id="KW-0677">Repeat</keyword>
<keyword evidence="5" id="KW-0479">Metal-binding</keyword>
<evidence type="ECO:0000256" key="9">
    <source>
        <dbReference type="ARBA" id="ARBA00023232"/>
    </source>
</evidence>
<dbReference type="PANTHER" id="PTHR11959:SF1">
    <property type="entry name" value="4-HYDROXYPHENYLPYRUVATE DIOXYGENASE"/>
    <property type="match status" value="1"/>
</dbReference>
<evidence type="ECO:0000313" key="12">
    <source>
        <dbReference type="EMBL" id="KAK9915659.1"/>
    </source>
</evidence>
<evidence type="ECO:0000256" key="2">
    <source>
        <dbReference type="ARBA" id="ARBA00005162"/>
    </source>
</evidence>
<keyword evidence="13" id="KW-1185">Reference proteome</keyword>
<evidence type="ECO:0000256" key="1">
    <source>
        <dbReference type="ARBA" id="ARBA00001962"/>
    </source>
</evidence>
<accession>A0ABR2YVQ7</accession>
<dbReference type="PANTHER" id="PTHR11959">
    <property type="entry name" value="4-HYDROXYPHENYLPYRUVATE DIOXYGENASE"/>
    <property type="match status" value="1"/>
</dbReference>
<dbReference type="SUPFAM" id="SSF54593">
    <property type="entry name" value="Glyoxalase/Bleomycin resistance protein/Dihydroxybiphenyl dioxygenase"/>
    <property type="match status" value="1"/>
</dbReference>
<organism evidence="12 13">
    <name type="scientific">Coccomyxa subellipsoidea</name>
    <dbReference type="NCBI Taxonomy" id="248742"/>
    <lineage>
        <taxon>Eukaryota</taxon>
        <taxon>Viridiplantae</taxon>
        <taxon>Chlorophyta</taxon>
        <taxon>core chlorophytes</taxon>
        <taxon>Trebouxiophyceae</taxon>
        <taxon>Trebouxiophyceae incertae sedis</taxon>
        <taxon>Coccomyxaceae</taxon>
        <taxon>Coccomyxa</taxon>
    </lineage>
</organism>
<keyword evidence="9" id="KW-0585">Phenylalanine catabolism</keyword>
<dbReference type="CDD" id="cd07250">
    <property type="entry name" value="HPPD_C_like"/>
    <property type="match status" value="1"/>
</dbReference>
<dbReference type="Pfam" id="PF00903">
    <property type="entry name" value="Glyoxalase"/>
    <property type="match status" value="1"/>
</dbReference>
<dbReference type="InterPro" id="IPR029068">
    <property type="entry name" value="Glyas_Bleomycin-R_OHBP_Dase"/>
</dbReference>
<reference evidence="12 13" key="1">
    <citation type="journal article" date="2024" name="Nat. Commun.">
        <title>Phylogenomics reveals the evolutionary origins of lichenization in chlorophyte algae.</title>
        <authorList>
            <person name="Puginier C."/>
            <person name="Libourel C."/>
            <person name="Otte J."/>
            <person name="Skaloud P."/>
            <person name="Haon M."/>
            <person name="Grisel S."/>
            <person name="Petersen M."/>
            <person name="Berrin J.G."/>
            <person name="Delaux P.M."/>
            <person name="Dal Grande F."/>
            <person name="Keller J."/>
        </authorList>
    </citation>
    <scope>NUCLEOTIDE SEQUENCE [LARGE SCALE GENOMIC DNA]</scope>
    <source>
        <strain evidence="12 13">SAG 216-7</strain>
    </source>
</reference>
<dbReference type="InterPro" id="IPR041736">
    <property type="entry name" value="4OHPhenylPyrv_dOase_N"/>
</dbReference>
<dbReference type="InterPro" id="IPR004360">
    <property type="entry name" value="Glyas_Fos-R_dOase_dom"/>
</dbReference>
<evidence type="ECO:0000256" key="4">
    <source>
        <dbReference type="ARBA" id="ARBA00013222"/>
    </source>
</evidence>
<evidence type="ECO:0000256" key="8">
    <source>
        <dbReference type="ARBA" id="ARBA00023004"/>
    </source>
</evidence>
<name>A0ABR2YVQ7_9CHLO</name>
<comment type="pathway">
    <text evidence="2">Amino-acid degradation; L-phenylalanine degradation; acetoacetate and fumarate from L-phenylalanine: step 3/6.</text>
</comment>
<dbReference type="InterPro" id="IPR005956">
    <property type="entry name" value="4OHPhenylPyrv_dOase"/>
</dbReference>
<dbReference type="InterPro" id="IPR041735">
    <property type="entry name" value="4OHPhenylPyrv_dOase_C"/>
</dbReference>
<comment type="similarity">
    <text evidence="3 10">Belongs to the 4HPPD family.</text>
</comment>
<proteinExistence type="inferred from homology"/>
<evidence type="ECO:0000259" key="11">
    <source>
        <dbReference type="PROSITE" id="PS51819"/>
    </source>
</evidence>